<dbReference type="OrthoDB" id="5525341at2"/>
<sequence>MATGTGWLRLGVLGGLLAGSASFAEDVADAPRARERPPAYETESVQWQLLAGGMASLDGYSTLGYQGWMLGSGWEFPRLRFRFQFMADLPRSLVDDRTEVQLEQYALGFWLDTPLLRSGEWRWSVGAGAGLLVFLRSAYALVGGVEPAGPRIHPTLMAGPDTSLRWRFSRYLGLEGTLSMDVVVGRPIFGFVDSSGFDPLRAGWVVRPRLNVTLMVFP</sequence>
<accession>A0A0H4WKY1</accession>
<protein>
    <recommendedName>
        <fullName evidence="4">Outer membrane protein beta-barrel domain-containing protein</fullName>
    </recommendedName>
</protein>
<name>A0A0H4WKY1_9BACT</name>
<evidence type="ECO:0000313" key="3">
    <source>
        <dbReference type="Proteomes" id="UP000009026"/>
    </source>
</evidence>
<evidence type="ECO:0000256" key="1">
    <source>
        <dbReference type="SAM" id="SignalP"/>
    </source>
</evidence>
<gene>
    <name evidence="2" type="ORF">A176_000301</name>
</gene>
<dbReference type="AlphaFoldDB" id="A0A0H4WKY1"/>
<dbReference type="Proteomes" id="UP000009026">
    <property type="component" value="Chromosome"/>
</dbReference>
<dbReference type="STRING" id="1297742.A176_000301"/>
<evidence type="ECO:0000313" key="2">
    <source>
        <dbReference type="EMBL" id="AKQ63389.1"/>
    </source>
</evidence>
<feature type="chain" id="PRO_5005211796" description="Outer membrane protein beta-barrel domain-containing protein" evidence="1">
    <location>
        <begin position="25"/>
        <end position="218"/>
    </location>
</feature>
<dbReference type="EMBL" id="CP012109">
    <property type="protein sequence ID" value="AKQ63389.1"/>
    <property type="molecule type" value="Genomic_DNA"/>
</dbReference>
<proteinExistence type="predicted"/>
<dbReference type="PATRIC" id="fig|1297742.4.peg.310"/>
<keyword evidence="3" id="KW-1185">Reference proteome</keyword>
<keyword evidence="1" id="KW-0732">Signal</keyword>
<evidence type="ECO:0008006" key="4">
    <source>
        <dbReference type="Google" id="ProtNLM"/>
    </source>
</evidence>
<reference evidence="2 3" key="1">
    <citation type="journal article" date="2016" name="PLoS ONE">
        <title>Complete Genome Sequence and Comparative Genomics of a Novel Myxobacterium Myxococcus hansupus.</title>
        <authorList>
            <person name="Sharma G."/>
            <person name="Narwani T."/>
            <person name="Subramanian S."/>
        </authorList>
    </citation>
    <scope>NUCLEOTIDE SEQUENCE [LARGE SCALE GENOMIC DNA]</scope>
    <source>
        <strain evidence="3">mixupus</strain>
    </source>
</reference>
<organism evidence="2 3">
    <name type="scientific">Pseudomyxococcus hansupus</name>
    <dbReference type="NCBI Taxonomy" id="1297742"/>
    <lineage>
        <taxon>Bacteria</taxon>
        <taxon>Pseudomonadati</taxon>
        <taxon>Myxococcota</taxon>
        <taxon>Myxococcia</taxon>
        <taxon>Myxococcales</taxon>
        <taxon>Cystobacterineae</taxon>
        <taxon>Myxococcaceae</taxon>
        <taxon>Pseudomyxococcus</taxon>
    </lineage>
</organism>
<dbReference type="KEGG" id="mym:A176_000301"/>
<feature type="signal peptide" evidence="1">
    <location>
        <begin position="1"/>
        <end position="24"/>
    </location>
</feature>
<dbReference type="RefSeq" id="WP_002633255.1">
    <property type="nucleotide sequence ID" value="NZ_CP012109.1"/>
</dbReference>